<dbReference type="CDD" id="cd14014">
    <property type="entry name" value="STKc_PknB_like"/>
    <property type="match status" value="1"/>
</dbReference>
<keyword evidence="1 8" id="KW-0723">Serine/threonine-protein kinase</keyword>
<dbReference type="InterPro" id="IPR011009">
    <property type="entry name" value="Kinase-like_dom_sf"/>
</dbReference>
<dbReference type="PIRSF" id="PIRSF000647">
    <property type="entry name" value="Ser/Thr_PK_SpkB"/>
    <property type="match status" value="1"/>
</dbReference>
<comment type="catalytic activity">
    <reaction evidence="6 8">
        <text>L-threonyl-[protein] + ATP = O-phospho-L-threonyl-[protein] + ADP + H(+)</text>
        <dbReference type="Rhea" id="RHEA:46608"/>
        <dbReference type="Rhea" id="RHEA-COMP:11060"/>
        <dbReference type="Rhea" id="RHEA-COMP:11605"/>
        <dbReference type="ChEBI" id="CHEBI:15378"/>
        <dbReference type="ChEBI" id="CHEBI:30013"/>
        <dbReference type="ChEBI" id="CHEBI:30616"/>
        <dbReference type="ChEBI" id="CHEBI:61977"/>
        <dbReference type="ChEBI" id="CHEBI:456216"/>
        <dbReference type="EC" id="2.7.11.1"/>
    </reaction>
</comment>
<evidence type="ECO:0000256" key="2">
    <source>
        <dbReference type="ARBA" id="ARBA00022679"/>
    </source>
</evidence>
<proteinExistence type="inferred from homology"/>
<sequence length="464" mass="52013">MSYCLNPDCSHPKNLMHIDICQDCRSELFLRDCVERKAFKERYRIIKMMGRGRFGVTFLAQDESLPNHPHCVIKQLHPTTSELHIIEMAQVLFKREAETLKQIGNHPQVPQLLEYCEEAHPPYFVEQYINGLTLRQEIRQSGTLGEAEVKQFLIEFLPVLEFIHSQKLIHRDIKPSNIVRRQQDKQLVLIDFGAVKNCQDDPENSSEQTTWTDTSIGTQGFAPPEQIAMRPVFASDIYALGVTCIYLLTGKLPTHFPYEPTTCQMVWQPYVQISDQFTEVLNKMLEPSVRYRYQSAQEVLNAIDSLDAKSHLLLEAYKNGERNFAFRNISGLNLQEANLSGGLFYSAKLAKTNFQGADLSDAYFGQANLNQANLRNANLGGTSFSNADLSGADLQGADLRFAYLSKANLKGANLCEANLSNANIKGANLCGANLSNAIITEAQLALVKKNWTTVLPNGRCGLGS</sequence>
<evidence type="ECO:0000256" key="6">
    <source>
        <dbReference type="ARBA" id="ARBA00047899"/>
    </source>
</evidence>
<dbReference type="Proteomes" id="UP000010471">
    <property type="component" value="Chromosome"/>
</dbReference>
<dbReference type="GO" id="GO:0106310">
    <property type="term" value="F:protein serine kinase activity"/>
    <property type="evidence" value="ECO:0007669"/>
    <property type="project" value="RHEA"/>
</dbReference>
<evidence type="ECO:0000259" key="9">
    <source>
        <dbReference type="PROSITE" id="PS50011"/>
    </source>
</evidence>
<dbReference type="Pfam" id="PF00069">
    <property type="entry name" value="Pkinase"/>
    <property type="match status" value="1"/>
</dbReference>
<dbReference type="InterPro" id="IPR000719">
    <property type="entry name" value="Prot_kinase_dom"/>
</dbReference>
<dbReference type="Pfam" id="PF00805">
    <property type="entry name" value="Pentapeptide"/>
    <property type="match status" value="2"/>
</dbReference>
<evidence type="ECO:0000256" key="1">
    <source>
        <dbReference type="ARBA" id="ARBA00022527"/>
    </source>
</evidence>
<keyword evidence="4 8" id="KW-0418">Kinase</keyword>
<protein>
    <recommendedName>
        <fullName evidence="8">Serine/threonine-protein kinase B</fullName>
        <ecNumber evidence="8">2.7.11.1</ecNumber>
    </recommendedName>
</protein>
<keyword evidence="2 8" id="KW-0808">Transferase</keyword>
<keyword evidence="3 8" id="KW-0547">Nucleotide-binding</keyword>
<dbReference type="InterPro" id="IPR001646">
    <property type="entry name" value="5peptide_repeat"/>
</dbReference>
<dbReference type="OrthoDB" id="428645at2"/>
<gene>
    <name evidence="10" type="ORF">Mic7113_5114</name>
</gene>
<reference evidence="10 11" key="1">
    <citation type="submission" date="2012-06" db="EMBL/GenBank/DDBJ databases">
        <title>Finished chromosome of genome of Microcoleus sp. PCC 7113.</title>
        <authorList>
            <consortium name="US DOE Joint Genome Institute"/>
            <person name="Gugger M."/>
            <person name="Coursin T."/>
            <person name="Rippka R."/>
            <person name="Tandeau De Marsac N."/>
            <person name="Huntemann M."/>
            <person name="Wei C.-L."/>
            <person name="Han J."/>
            <person name="Detter J.C."/>
            <person name="Han C."/>
            <person name="Tapia R."/>
            <person name="Chen A."/>
            <person name="Kyrpides N."/>
            <person name="Mavromatis K."/>
            <person name="Markowitz V."/>
            <person name="Szeto E."/>
            <person name="Ivanova N."/>
            <person name="Pagani I."/>
            <person name="Pati A."/>
            <person name="Goodwin L."/>
            <person name="Nordberg H.P."/>
            <person name="Cantor M.N."/>
            <person name="Hua S.X."/>
            <person name="Woyke T."/>
            <person name="Kerfeld C.A."/>
        </authorList>
    </citation>
    <scope>NUCLEOTIDE SEQUENCE [LARGE SCALE GENOMIC DNA]</scope>
    <source>
        <strain evidence="10 11">PCC 7113</strain>
    </source>
</reference>
<dbReference type="GO" id="GO:0004674">
    <property type="term" value="F:protein serine/threonine kinase activity"/>
    <property type="evidence" value="ECO:0007669"/>
    <property type="project" value="UniProtKB-UniRule"/>
</dbReference>
<dbReference type="PATRIC" id="fig|1173027.3.peg.5666"/>
<name>K9WLT8_9CYAN</name>
<evidence type="ECO:0000256" key="7">
    <source>
        <dbReference type="ARBA" id="ARBA00048679"/>
    </source>
</evidence>
<dbReference type="PANTHER" id="PTHR24363">
    <property type="entry name" value="SERINE/THREONINE PROTEIN KINASE"/>
    <property type="match status" value="1"/>
</dbReference>
<dbReference type="Gene3D" id="1.10.510.10">
    <property type="entry name" value="Transferase(Phosphotransferase) domain 1"/>
    <property type="match status" value="1"/>
</dbReference>
<feature type="domain" description="Protein kinase" evidence="9">
    <location>
        <begin position="43"/>
        <end position="314"/>
    </location>
</feature>
<dbReference type="HOGENOM" id="CLU_000288_135_5_3"/>
<dbReference type="STRING" id="1173027.Mic7113_5114"/>
<dbReference type="Gene3D" id="3.30.200.20">
    <property type="entry name" value="Phosphorylase Kinase, domain 1"/>
    <property type="match status" value="1"/>
</dbReference>
<dbReference type="SUPFAM" id="SSF141571">
    <property type="entry name" value="Pentapeptide repeat-like"/>
    <property type="match status" value="1"/>
</dbReference>
<dbReference type="eggNOG" id="COG0515">
    <property type="taxonomic scope" value="Bacteria"/>
</dbReference>
<dbReference type="NCBIfam" id="NF045510">
    <property type="entry name" value="4Cys_prefix_kin"/>
    <property type="match status" value="1"/>
</dbReference>
<keyword evidence="5 8" id="KW-0067">ATP-binding</keyword>
<dbReference type="SUPFAM" id="SSF56112">
    <property type="entry name" value="Protein kinase-like (PK-like)"/>
    <property type="match status" value="1"/>
</dbReference>
<dbReference type="InterPro" id="IPR016252">
    <property type="entry name" value="Ser/Thr_kinase_SpkB"/>
</dbReference>
<dbReference type="EMBL" id="CP003630">
    <property type="protein sequence ID" value="AFZ20771.1"/>
    <property type="molecule type" value="Genomic_DNA"/>
</dbReference>
<dbReference type="KEGG" id="mic:Mic7113_5114"/>
<evidence type="ECO:0000256" key="5">
    <source>
        <dbReference type="ARBA" id="ARBA00022840"/>
    </source>
</evidence>
<comment type="catalytic activity">
    <reaction evidence="7 8">
        <text>L-seryl-[protein] + ATP = O-phospho-L-seryl-[protein] + ADP + H(+)</text>
        <dbReference type="Rhea" id="RHEA:17989"/>
        <dbReference type="Rhea" id="RHEA-COMP:9863"/>
        <dbReference type="Rhea" id="RHEA-COMP:11604"/>
        <dbReference type="ChEBI" id="CHEBI:15378"/>
        <dbReference type="ChEBI" id="CHEBI:29999"/>
        <dbReference type="ChEBI" id="CHEBI:30616"/>
        <dbReference type="ChEBI" id="CHEBI:83421"/>
        <dbReference type="ChEBI" id="CHEBI:456216"/>
        <dbReference type="EC" id="2.7.11.1"/>
    </reaction>
</comment>
<comment type="similarity">
    <text evidence="8">Belongs to the protein kinase superfamily. Ser/Thr protein kinase family.</text>
</comment>
<dbReference type="Gene3D" id="2.160.20.80">
    <property type="entry name" value="E3 ubiquitin-protein ligase SopA"/>
    <property type="match status" value="1"/>
</dbReference>
<keyword evidence="11" id="KW-1185">Reference proteome</keyword>
<evidence type="ECO:0000256" key="3">
    <source>
        <dbReference type="ARBA" id="ARBA00022741"/>
    </source>
</evidence>
<dbReference type="AlphaFoldDB" id="K9WLT8"/>
<accession>K9WLT8</accession>
<evidence type="ECO:0000313" key="10">
    <source>
        <dbReference type="EMBL" id="AFZ20771.1"/>
    </source>
</evidence>
<dbReference type="PROSITE" id="PS50011">
    <property type="entry name" value="PROTEIN_KINASE_DOM"/>
    <property type="match status" value="1"/>
</dbReference>
<organism evidence="10 11">
    <name type="scientific">Allocoleopsis franciscana PCC 7113</name>
    <dbReference type="NCBI Taxonomy" id="1173027"/>
    <lineage>
        <taxon>Bacteria</taxon>
        <taxon>Bacillati</taxon>
        <taxon>Cyanobacteriota</taxon>
        <taxon>Cyanophyceae</taxon>
        <taxon>Coleofasciculales</taxon>
        <taxon>Coleofasciculaceae</taxon>
        <taxon>Allocoleopsis</taxon>
        <taxon>Allocoleopsis franciscana</taxon>
    </lineage>
</organism>
<dbReference type="PANTHER" id="PTHR24363:SF0">
    <property type="entry name" value="SERINE_THREONINE KINASE LIKE DOMAIN CONTAINING 1"/>
    <property type="match status" value="1"/>
</dbReference>
<evidence type="ECO:0000256" key="8">
    <source>
        <dbReference type="PIRNR" id="PIRNR000647"/>
    </source>
</evidence>
<dbReference type="RefSeq" id="WP_015184904.1">
    <property type="nucleotide sequence ID" value="NC_019738.1"/>
</dbReference>
<evidence type="ECO:0000256" key="4">
    <source>
        <dbReference type="ARBA" id="ARBA00022777"/>
    </source>
</evidence>
<dbReference type="EC" id="2.7.11.1" evidence="8"/>
<dbReference type="SMART" id="SM00220">
    <property type="entry name" value="S_TKc"/>
    <property type="match status" value="1"/>
</dbReference>
<evidence type="ECO:0000313" key="11">
    <source>
        <dbReference type="Proteomes" id="UP000010471"/>
    </source>
</evidence>
<dbReference type="eggNOG" id="COG1357">
    <property type="taxonomic scope" value="Bacteria"/>
</dbReference>
<dbReference type="GO" id="GO:0005524">
    <property type="term" value="F:ATP binding"/>
    <property type="evidence" value="ECO:0007669"/>
    <property type="project" value="UniProtKB-UniRule"/>
</dbReference>